<dbReference type="SUPFAM" id="SSF48371">
    <property type="entry name" value="ARM repeat"/>
    <property type="match status" value="1"/>
</dbReference>
<dbReference type="InterPro" id="IPR016024">
    <property type="entry name" value="ARM-type_fold"/>
</dbReference>
<feature type="compositionally biased region" description="Polar residues" evidence="1">
    <location>
        <begin position="917"/>
        <end position="927"/>
    </location>
</feature>
<protein>
    <recommendedName>
        <fullName evidence="4">Mon2/Sec7/BIG1-like dimerisation and cyclophilin-binding domain-containing protein</fullName>
    </recommendedName>
</protein>
<evidence type="ECO:0000313" key="2">
    <source>
        <dbReference type="EMBL" id="OHT00711.1"/>
    </source>
</evidence>
<evidence type="ECO:0008006" key="4">
    <source>
        <dbReference type="Google" id="ProtNLM"/>
    </source>
</evidence>
<organism evidence="2 3">
    <name type="scientific">Tritrichomonas foetus</name>
    <dbReference type="NCBI Taxonomy" id="1144522"/>
    <lineage>
        <taxon>Eukaryota</taxon>
        <taxon>Metamonada</taxon>
        <taxon>Parabasalia</taxon>
        <taxon>Tritrichomonadida</taxon>
        <taxon>Tritrichomonadidae</taxon>
        <taxon>Tritrichomonas</taxon>
    </lineage>
</organism>
<sequence>MQKTAIHQLRDELSKLTGFLIAAPVKSAASQALTFLNQKSNQYPITTPDSPLISAFTAFFANNKIIKNFNQLILRLIDCIKNNIFAKDALVSVMNNLCINFSLLDVEPCLKILQYTTSAILYDFPDIYIIKSFFSISLSLLASPNPVISGTAYASFQQMLTLLTDTILQNSNLENNSENNTENQKKNQQNILTVEKYNSYLELCKKEYSSVVNGFKNPLFVILHLLYCDLSNLSQNLTPNWLFCVNPPPDALFVLLSEIVETYNDILKSDHQLFSSFQLSIFEFVKFPNSIPYLITYLDAFLELDNSIGSTIVSEFFQKIQYNAESNYAPIFFFHYFALQKSDLMLRYFTECEGALSLFVPLFCTFINYLNIPPKSIHFQMKQWKHSEILLNPSEYEIMAIHEITFALLNSFKKSDDKNVIEFMNKSIIALSSLVVSGVKYSDIDSFSIPQQGLIDLCQIFYRINQLGKIEDKFQKFDQLFIGFKEKQKKLFFFDEKRRRVPSFLYKIVLESPDICEDRWQYYLSDIINSDVKLSPSFANNFSDITTMDILHAIVNVRPFPCQFLTEFIISNVDRFVIIWPVVESFIDKIFRRKTPGYEDLIFEFLILLLKKCFTQKSEVELLRMASTFLHNEISLSHKNALIHQLKENVTSKASEIKEGWISLFAAISPQNFTGTITQKMDTVNSDFYKELIKIGFDIINYVACDYVDANSVPQCIDTIFSYIEQQIDDSVSLFGFDLLMKISKRVESWDIFINRCANIFNDSREKVAETSVTTFFNILQKNYVSDQTITNLIEFGFLEILNQFNDDSFILSKVLTSIVEYSCKNWETFEEIPDFYHFFIPRLIEKQQKSTHNFVKFYTIFYNCSKTTPEIEKLLCRSIDFRITQFLDNSNHQHSKTPNANLEMKNDDSRKENSKSDSGQSQNYQSSEEEIKMSLDLLKLIISQKFVKISIRNWMPVIVKIFLILQANHIKVVLDSILSLFPPTDINEGQFIVEQLSSIVSRSESSDTRKLLVQTLLNILEKNPMFIWSCKHAFSTKEATNELLPKLLNYIEQVKENENSNPNGENFSEANPIFECLSLALNSNLDNEHLKSQILQKIIELFPTVPKDARHHFLLSHSNDYETITSIFNLFFDIRSKSFNERVFEECKNVAKKVVHEFFSINQNDQELKGRFMNFLQNMETKDDEGKCGQWLKNEIDSM</sequence>
<feature type="compositionally biased region" description="Polar residues" evidence="1">
    <location>
        <begin position="891"/>
        <end position="901"/>
    </location>
</feature>
<name>A0A1J4JNK2_9EUKA</name>
<accession>A0A1J4JNK2</accession>
<dbReference type="GeneID" id="94843249"/>
<feature type="region of interest" description="Disordered" evidence="1">
    <location>
        <begin position="891"/>
        <end position="927"/>
    </location>
</feature>
<gene>
    <name evidence="2" type="ORF">TRFO_32533</name>
</gene>
<feature type="compositionally biased region" description="Basic and acidic residues" evidence="1">
    <location>
        <begin position="905"/>
        <end position="916"/>
    </location>
</feature>
<evidence type="ECO:0000256" key="1">
    <source>
        <dbReference type="SAM" id="MobiDB-lite"/>
    </source>
</evidence>
<dbReference type="VEuPathDB" id="TrichDB:TRFO_32533"/>
<proteinExistence type="predicted"/>
<comment type="caution">
    <text evidence="2">The sequence shown here is derived from an EMBL/GenBank/DDBJ whole genome shotgun (WGS) entry which is preliminary data.</text>
</comment>
<dbReference type="OrthoDB" id="294853at2759"/>
<dbReference type="RefSeq" id="XP_068353847.1">
    <property type="nucleotide sequence ID" value="XM_068508545.1"/>
</dbReference>
<dbReference type="AlphaFoldDB" id="A0A1J4JNK2"/>
<dbReference type="Proteomes" id="UP000179807">
    <property type="component" value="Unassembled WGS sequence"/>
</dbReference>
<evidence type="ECO:0000313" key="3">
    <source>
        <dbReference type="Proteomes" id="UP000179807"/>
    </source>
</evidence>
<keyword evidence="3" id="KW-1185">Reference proteome</keyword>
<dbReference type="EMBL" id="MLAK01000942">
    <property type="protein sequence ID" value="OHT00711.1"/>
    <property type="molecule type" value="Genomic_DNA"/>
</dbReference>
<reference evidence="2" key="1">
    <citation type="submission" date="2016-10" db="EMBL/GenBank/DDBJ databases">
        <authorList>
            <person name="Benchimol M."/>
            <person name="Almeida L.G."/>
            <person name="Vasconcelos A.T."/>
            <person name="Perreira-Neves A."/>
            <person name="Rosa I.A."/>
            <person name="Tasca T."/>
            <person name="Bogo M.R."/>
            <person name="de Souza W."/>
        </authorList>
    </citation>
    <scope>NUCLEOTIDE SEQUENCE [LARGE SCALE GENOMIC DNA]</scope>
    <source>
        <strain evidence="2">K</strain>
    </source>
</reference>